<dbReference type="Gene3D" id="4.10.280.10">
    <property type="entry name" value="Helix-loop-helix DNA-binding domain"/>
    <property type="match status" value="1"/>
</dbReference>
<dbReference type="InterPro" id="IPR012677">
    <property type="entry name" value="Nucleotide-bd_a/b_plait_sf"/>
</dbReference>
<dbReference type="CDD" id="cd12269">
    <property type="entry name" value="RRM_Vip1_like"/>
    <property type="match status" value="1"/>
</dbReference>
<dbReference type="SUPFAM" id="SSF47459">
    <property type="entry name" value="HLH, helix-loop-helix DNA-binding domain"/>
    <property type="match status" value="1"/>
</dbReference>
<dbReference type="AlphaFoldDB" id="A0A9D5HTI5"/>
<dbReference type="GO" id="GO:0003723">
    <property type="term" value="F:RNA binding"/>
    <property type="evidence" value="ECO:0007669"/>
    <property type="project" value="UniProtKB-UniRule"/>
</dbReference>
<keyword evidence="5" id="KW-0694">RNA-binding</keyword>
<keyword evidence="2" id="KW-0341">Growth regulation</keyword>
<protein>
    <submittedName>
        <fullName evidence="8">Uncharacterized protein</fullName>
    </submittedName>
</protein>
<evidence type="ECO:0000259" key="6">
    <source>
        <dbReference type="PROSITE" id="PS50102"/>
    </source>
</evidence>
<dbReference type="InterPro" id="IPR036638">
    <property type="entry name" value="HLH_DNA-bd_sf"/>
</dbReference>
<reference evidence="8" key="2">
    <citation type="journal article" date="2022" name="Hortic Res">
        <title>The genome of Dioscorea zingiberensis sheds light on the biosynthesis, origin and evolution of the medicinally important diosgenin saponins.</title>
        <authorList>
            <person name="Li Y."/>
            <person name="Tan C."/>
            <person name="Li Z."/>
            <person name="Guo J."/>
            <person name="Li S."/>
            <person name="Chen X."/>
            <person name="Wang C."/>
            <person name="Dai X."/>
            <person name="Yang H."/>
            <person name="Song W."/>
            <person name="Hou L."/>
            <person name="Xu J."/>
            <person name="Tong Z."/>
            <person name="Xu A."/>
            <person name="Yuan X."/>
            <person name="Wang W."/>
            <person name="Yang Q."/>
            <person name="Chen L."/>
            <person name="Sun Z."/>
            <person name="Wang K."/>
            <person name="Pan B."/>
            <person name="Chen J."/>
            <person name="Bao Y."/>
            <person name="Liu F."/>
            <person name="Qi X."/>
            <person name="Gang D.R."/>
            <person name="Wen J."/>
            <person name="Li J."/>
        </authorList>
    </citation>
    <scope>NUCLEOTIDE SEQUENCE</scope>
    <source>
        <strain evidence="8">Dzin_1.0</strain>
    </source>
</reference>
<dbReference type="InterPro" id="IPR000504">
    <property type="entry name" value="RRM_dom"/>
</dbReference>
<organism evidence="8 9">
    <name type="scientific">Dioscorea zingiberensis</name>
    <dbReference type="NCBI Taxonomy" id="325984"/>
    <lineage>
        <taxon>Eukaryota</taxon>
        <taxon>Viridiplantae</taxon>
        <taxon>Streptophyta</taxon>
        <taxon>Embryophyta</taxon>
        <taxon>Tracheophyta</taxon>
        <taxon>Spermatophyta</taxon>
        <taxon>Magnoliopsida</taxon>
        <taxon>Liliopsida</taxon>
        <taxon>Dioscoreales</taxon>
        <taxon>Dioscoreaceae</taxon>
        <taxon>Dioscorea</taxon>
    </lineage>
</organism>
<dbReference type="InterPro" id="IPR011598">
    <property type="entry name" value="bHLH_dom"/>
</dbReference>
<evidence type="ECO:0000256" key="2">
    <source>
        <dbReference type="ARBA" id="ARBA00022604"/>
    </source>
</evidence>
<dbReference type="PANTHER" id="PTHR32343">
    <property type="entry name" value="SERINE/ARGININE-RICH SPLICING FACTOR"/>
    <property type="match status" value="1"/>
</dbReference>
<proteinExistence type="inferred from homology"/>
<dbReference type="PANTHER" id="PTHR32343:SF26">
    <property type="entry name" value="RNA-BINDING (RRM_RBD_RNP MOTIFS) FAMILY PROTEIN"/>
    <property type="match status" value="1"/>
</dbReference>
<comment type="similarity">
    <text evidence="1">Belongs to the bHLH protein family.</text>
</comment>
<dbReference type="PROSITE" id="PS50102">
    <property type="entry name" value="RRM"/>
    <property type="match status" value="1"/>
</dbReference>
<dbReference type="OrthoDB" id="7763451at2759"/>
<dbReference type="InterPro" id="IPR034360">
    <property type="entry name" value="Vip1-like_RRM_plant"/>
</dbReference>
<dbReference type="GO" id="GO:0040008">
    <property type="term" value="P:regulation of growth"/>
    <property type="evidence" value="ECO:0007669"/>
    <property type="project" value="InterPro"/>
</dbReference>
<evidence type="ECO:0000313" key="9">
    <source>
        <dbReference type="Proteomes" id="UP001085076"/>
    </source>
</evidence>
<keyword evidence="4" id="KW-0804">Transcription</keyword>
<dbReference type="Proteomes" id="UP001085076">
    <property type="component" value="Miscellaneous, Linkage group lg01"/>
</dbReference>
<dbReference type="Pfam" id="PF00076">
    <property type="entry name" value="RRM_1"/>
    <property type="match status" value="1"/>
</dbReference>
<dbReference type="GO" id="GO:0046983">
    <property type="term" value="F:protein dimerization activity"/>
    <property type="evidence" value="ECO:0007669"/>
    <property type="project" value="InterPro"/>
</dbReference>
<dbReference type="PROSITE" id="PS50888">
    <property type="entry name" value="BHLH"/>
    <property type="match status" value="1"/>
</dbReference>
<evidence type="ECO:0000256" key="4">
    <source>
        <dbReference type="ARBA" id="ARBA00023163"/>
    </source>
</evidence>
<dbReference type="CDD" id="cd11442">
    <property type="entry name" value="bHLH_AtPRE_like"/>
    <property type="match status" value="1"/>
</dbReference>
<keyword evidence="3" id="KW-0805">Transcription regulation</keyword>
<evidence type="ECO:0000256" key="1">
    <source>
        <dbReference type="ARBA" id="ARBA00005510"/>
    </source>
</evidence>
<accession>A0A9D5HTI5</accession>
<dbReference type="SUPFAM" id="SSF54928">
    <property type="entry name" value="RNA-binding domain, RBD"/>
    <property type="match status" value="1"/>
</dbReference>
<evidence type="ECO:0000256" key="3">
    <source>
        <dbReference type="ARBA" id="ARBA00023015"/>
    </source>
</evidence>
<sequence length="338" mass="36764">MSSRRSRSRQSSSSSRITDDQIIDLISKLQALLPEAHTRNNERVSAGKILQDTCNYIRSLHQEVDDLSERLSELLATTGTSSAQAAIIRSLFMVMSSCGYIVEVTNLSSNATERDVYDFFSFSGAIEHIEIIRSGDYASTAYVTFKEPHALETAVLLSGATIVDQRVCITRWGQNEDASGIWDRPSWRIEDDYESTSMEAGHFKTTPREAVTMAQEVVTTMLSKGYILSKDALSKAKAFDESHRVSATAAAKVAELSKRIGLTDKVYAGVDAVRSVDERYHVSETTKMAVSATGKAAAAAAETVMNSSYFAAGALWLSGTLNKAAQATADLANRGSKN</sequence>
<dbReference type="InterPro" id="IPR035979">
    <property type="entry name" value="RBD_domain_sf"/>
</dbReference>
<dbReference type="FunFam" id="4.10.280.10:FF:000082">
    <property type="entry name" value="Transcription factor ILI6"/>
    <property type="match status" value="1"/>
</dbReference>
<dbReference type="Gene3D" id="3.30.70.330">
    <property type="match status" value="1"/>
</dbReference>
<evidence type="ECO:0000256" key="5">
    <source>
        <dbReference type="PROSITE-ProRule" id="PRU00176"/>
    </source>
</evidence>
<dbReference type="GO" id="GO:0006355">
    <property type="term" value="P:regulation of DNA-templated transcription"/>
    <property type="evidence" value="ECO:0007669"/>
    <property type="project" value="InterPro"/>
</dbReference>
<keyword evidence="9" id="KW-1185">Reference proteome</keyword>
<comment type="caution">
    <text evidence="8">The sequence shown here is derived from an EMBL/GenBank/DDBJ whole genome shotgun (WGS) entry which is preliminary data.</text>
</comment>
<gene>
    <name evidence="8" type="ORF">J5N97_006695</name>
</gene>
<evidence type="ECO:0000259" key="7">
    <source>
        <dbReference type="PROSITE" id="PS50888"/>
    </source>
</evidence>
<name>A0A9D5HTI5_9LILI</name>
<feature type="domain" description="BHLH" evidence="7">
    <location>
        <begin position="6"/>
        <end position="60"/>
    </location>
</feature>
<dbReference type="Pfam" id="PF23174">
    <property type="entry name" value="bHLH_ILI"/>
    <property type="match status" value="1"/>
</dbReference>
<dbReference type="EMBL" id="JAGGNH010000001">
    <property type="protein sequence ID" value="KAJ0988339.1"/>
    <property type="molecule type" value="Genomic_DNA"/>
</dbReference>
<dbReference type="SMART" id="SM00360">
    <property type="entry name" value="RRM"/>
    <property type="match status" value="1"/>
</dbReference>
<feature type="domain" description="RRM" evidence="6">
    <location>
        <begin position="100"/>
        <end position="175"/>
    </location>
</feature>
<evidence type="ECO:0000313" key="8">
    <source>
        <dbReference type="EMBL" id="KAJ0988339.1"/>
    </source>
</evidence>
<reference evidence="8" key="1">
    <citation type="submission" date="2021-03" db="EMBL/GenBank/DDBJ databases">
        <authorList>
            <person name="Li Z."/>
            <person name="Yang C."/>
        </authorList>
    </citation>
    <scope>NUCLEOTIDE SEQUENCE</scope>
    <source>
        <strain evidence="8">Dzin_1.0</strain>
        <tissue evidence="8">Leaf</tissue>
    </source>
</reference>
<dbReference type="InterPro" id="IPR044293">
    <property type="entry name" value="PRE"/>
</dbReference>